<dbReference type="GO" id="GO:0008270">
    <property type="term" value="F:zinc ion binding"/>
    <property type="evidence" value="ECO:0007669"/>
    <property type="project" value="UniProtKB-KW"/>
</dbReference>
<protein>
    <recommendedName>
        <fullName evidence="7">RanBP2-type domain-containing protein</fullName>
    </recommendedName>
</protein>
<evidence type="ECO:0000259" key="7">
    <source>
        <dbReference type="PROSITE" id="PS01358"/>
    </source>
</evidence>
<name>A0A8S1KMP8_9CILI</name>
<dbReference type="GO" id="GO:0000175">
    <property type="term" value="F:3'-5'-RNA exonuclease activity"/>
    <property type="evidence" value="ECO:0007669"/>
    <property type="project" value="InterPro"/>
</dbReference>
<evidence type="ECO:0000256" key="6">
    <source>
        <dbReference type="ARBA" id="ARBA00022839"/>
    </source>
</evidence>
<keyword evidence="5" id="KW-0862">Zinc</keyword>
<dbReference type="InterPro" id="IPR001876">
    <property type="entry name" value="Znf_RanBP2"/>
</dbReference>
<evidence type="ECO:0000256" key="3">
    <source>
        <dbReference type="ARBA" id="ARBA00022771"/>
    </source>
</evidence>
<keyword evidence="9" id="KW-1185">Reference proteome</keyword>
<dbReference type="Pfam" id="PF00929">
    <property type="entry name" value="RNase_T"/>
    <property type="match status" value="1"/>
</dbReference>
<dbReference type="EMBL" id="CAJJDN010000009">
    <property type="protein sequence ID" value="CAD8055045.1"/>
    <property type="molecule type" value="Genomic_DNA"/>
</dbReference>
<dbReference type="SMART" id="SM00479">
    <property type="entry name" value="EXOIII"/>
    <property type="match status" value="1"/>
</dbReference>
<keyword evidence="3" id="KW-0863">Zinc-finger</keyword>
<evidence type="ECO:0000256" key="2">
    <source>
        <dbReference type="ARBA" id="ARBA00022723"/>
    </source>
</evidence>
<evidence type="ECO:0000256" key="1">
    <source>
        <dbReference type="ARBA" id="ARBA00022722"/>
    </source>
</evidence>
<evidence type="ECO:0000313" key="9">
    <source>
        <dbReference type="Proteomes" id="UP000692954"/>
    </source>
</evidence>
<gene>
    <name evidence="8" type="ORF">PSON_ATCC_30995.1.T0090020</name>
</gene>
<proteinExistence type="predicted"/>
<dbReference type="InterPro" id="IPR051274">
    <property type="entry name" value="3-5_Exoribonuclease"/>
</dbReference>
<evidence type="ECO:0000313" key="8">
    <source>
        <dbReference type="EMBL" id="CAD8055045.1"/>
    </source>
</evidence>
<dbReference type="InterPro" id="IPR047201">
    <property type="entry name" value="ERI-1_3'hExo-like"/>
</dbReference>
<dbReference type="PANTHER" id="PTHR23044">
    <property type="entry name" value="3'-5' EXONUCLEASE ERI1-RELATED"/>
    <property type="match status" value="1"/>
</dbReference>
<accession>A0A8S1KMP8</accession>
<reference evidence="8" key="1">
    <citation type="submission" date="2021-01" db="EMBL/GenBank/DDBJ databases">
        <authorList>
            <consortium name="Genoscope - CEA"/>
            <person name="William W."/>
        </authorList>
    </citation>
    <scope>NUCLEOTIDE SEQUENCE</scope>
</reference>
<evidence type="ECO:0000256" key="5">
    <source>
        <dbReference type="ARBA" id="ARBA00022833"/>
    </source>
</evidence>
<dbReference type="PROSITE" id="PS01358">
    <property type="entry name" value="ZF_RANBP2_1"/>
    <property type="match status" value="1"/>
</dbReference>
<feature type="domain" description="RanBP2-type" evidence="7">
    <location>
        <begin position="11"/>
        <end position="30"/>
    </location>
</feature>
<keyword evidence="6" id="KW-0269">Exonuclease</keyword>
<keyword evidence="4" id="KW-0378">Hydrolase</keyword>
<dbReference type="OrthoDB" id="287312at2759"/>
<dbReference type="InterPro" id="IPR013520">
    <property type="entry name" value="Ribonucl_H"/>
</dbReference>
<dbReference type="AlphaFoldDB" id="A0A8S1KMP8"/>
<dbReference type="Proteomes" id="UP000692954">
    <property type="component" value="Unassembled WGS sequence"/>
</dbReference>
<organism evidence="8 9">
    <name type="scientific">Paramecium sonneborni</name>
    <dbReference type="NCBI Taxonomy" id="65129"/>
    <lineage>
        <taxon>Eukaryota</taxon>
        <taxon>Sar</taxon>
        <taxon>Alveolata</taxon>
        <taxon>Ciliophora</taxon>
        <taxon>Intramacronucleata</taxon>
        <taxon>Oligohymenophorea</taxon>
        <taxon>Peniculida</taxon>
        <taxon>Parameciidae</taxon>
        <taxon>Paramecium</taxon>
    </lineage>
</organism>
<keyword evidence="2" id="KW-0479">Metal-binding</keyword>
<evidence type="ECO:0000256" key="4">
    <source>
        <dbReference type="ARBA" id="ARBA00022801"/>
    </source>
</evidence>
<dbReference type="PANTHER" id="PTHR23044:SF61">
    <property type="entry name" value="3'-5' EXORIBONUCLEASE 1-RELATED"/>
    <property type="match status" value="1"/>
</dbReference>
<comment type="caution">
    <text evidence="8">The sequence shown here is derived from an EMBL/GenBank/DDBJ whole genome shotgun (WGS) entry which is preliminary data.</text>
</comment>
<dbReference type="CDD" id="cd06133">
    <property type="entry name" value="ERI-1_3'hExo_like"/>
    <property type="match status" value="1"/>
</dbReference>
<sequence>MYQLEAYSYIWKCMVCEHINDYFIKKCPQCQTLKECFCCQMNTNYELNHIEQFNNIGVIEIECNQVRERQEIIKLKISKIRISDIEGNKNFQKQFMIKPITNPPTQNSLLSSNTQEQTHLGVPFEKTFSYLDDLDLIVFENRIKAQIYLNQCIQLNIQCPIKKYIELKTVFPQQKQLLNLNEMLKSLKITQQSQQFALASVVIELLKRSYTFQSQMLQSLQFPIPEEESRIQGFHNLIILNFQTTCFQDYQLNFNPEIIQFSAQFYDINLRKITQSFQTLVKPSQNSTISEYCTKQTGIKQSQINAGIQLQQAINQFLDLLRDLGRICIITQGDFDLNHLKKEAERKRIKLAKYFTYYINLKKVFPKSLRINNYLKDPSLIEMLECCGLSFTNQIQNGIVNLKNATLIVDHLICQENFQFDERMITYTYKN</sequence>
<keyword evidence="1" id="KW-0540">Nuclease</keyword>